<accession>A0A109KLL8</accession>
<dbReference type="Proteomes" id="UP000063434">
    <property type="component" value="Unassembled WGS sequence"/>
</dbReference>
<sequence>MRQLALASLLLPFLYLSQASAAECGFKSDNKTVDPNSSTLCPENIAVKLMSSSVGEGVLLLSNDQDTQYAKIQETKTDSQLRFDEANQDHFIRDKQYTRDLASYLIIAIFIIIWLIMALKAWKTGEFHDSKNDHGEQVKARYSFLNNLFIAIAAVGIFGLGMVGQKNSLSIADAVIIRLDVTSEIAKQKFIQMVCWVRQKGYLETTVKDSETGVVDDVTKGQAAFTASALSNQLISKAIVARLSSQLYNDIFNKSDSSNWVVSNSLSDISKKENNTFTFKKFSDNGELLFKLDPVTVFKSELDAGAATPYLKEVRYNERYRDEADIRTVEATANQLRNELRNGPFENKKAEYEDIKNNVMVMFYKDTRANTYLKELPNDFKLADDVAVTVLNLVCAENKQLRLSAKTYIDAHKGIGTRGTGSIECVGNDWQVMGEDPIATYKTKLYETRKKLEDTYRDRILAFNDAFSTALESPSILDQLKKMIKEGELNFYFNYQNLVEETTFTSINQNLFNTKVLQISEKKAVDFFIDDEWARAHGYEADYNNRVNISQYVRNYFIKTDRATLPTITDADAITQKLIFDNGTSAGMHNDFEQGAGIGFELPSTALKRCKLSVTHPIKCYQLYATSLSNTASDLRAFGLTLAITGQIANDYAKSKIEMPKTDSAANIGKPNKIQAGSSLAQTVTFIAAGIGSSIVSLSLTLDMISNGYRFLLISVTILPFYTMAVTQKYFVIALIKFSPFFLFAFVRLNDADNFAAMRRNIFAFAVSIAVFPILTLIAYTINWEVIRVVLVFTDASFYYERGGIFDNIVGFFIECVRPFIVTLVSTSICLHFMQNTLKLLGGHMMFAEAGIKVIGWMMTIVNVLSMGSIGMISKLSTGFISSLTSYKRS</sequence>
<name>A0A109KLL8_PSEFL</name>
<keyword evidence="2" id="KW-0732">Signal</keyword>
<feature type="transmembrane region" description="Helical" evidence="1">
    <location>
        <begin position="854"/>
        <end position="874"/>
    </location>
</feature>
<keyword evidence="1" id="KW-0472">Membrane</keyword>
<feature type="transmembrane region" description="Helical" evidence="1">
    <location>
        <begin position="762"/>
        <end position="782"/>
    </location>
</feature>
<feature type="transmembrane region" description="Helical" evidence="1">
    <location>
        <begin position="731"/>
        <end position="750"/>
    </location>
</feature>
<organism evidence="3 4">
    <name type="scientific">Pseudomonas fluorescens</name>
    <dbReference type="NCBI Taxonomy" id="294"/>
    <lineage>
        <taxon>Bacteria</taxon>
        <taxon>Pseudomonadati</taxon>
        <taxon>Pseudomonadota</taxon>
        <taxon>Gammaproteobacteria</taxon>
        <taxon>Pseudomonadales</taxon>
        <taxon>Pseudomonadaceae</taxon>
        <taxon>Pseudomonas</taxon>
    </lineage>
</organism>
<feature type="transmembrane region" description="Helical" evidence="1">
    <location>
        <begin position="809"/>
        <end position="833"/>
    </location>
</feature>
<dbReference type="PATRIC" id="fig|294.195.peg.5280"/>
<proteinExistence type="predicted"/>
<dbReference type="EMBL" id="LCYC01000061">
    <property type="protein sequence ID" value="KWV71483.1"/>
    <property type="molecule type" value="Genomic_DNA"/>
</dbReference>
<dbReference type="AlphaFoldDB" id="A0A109KLL8"/>
<feature type="transmembrane region" description="Helical" evidence="1">
    <location>
        <begin position="101"/>
        <end position="122"/>
    </location>
</feature>
<evidence type="ECO:0000313" key="4">
    <source>
        <dbReference type="Proteomes" id="UP000063434"/>
    </source>
</evidence>
<dbReference type="RefSeq" id="WP_230962065.1">
    <property type="nucleotide sequence ID" value="NZ_LCYC01000061.1"/>
</dbReference>
<comment type="caution">
    <text evidence="3">The sequence shown here is derived from an EMBL/GenBank/DDBJ whole genome shotgun (WGS) entry which is preliminary data.</text>
</comment>
<evidence type="ECO:0000256" key="2">
    <source>
        <dbReference type="SAM" id="SignalP"/>
    </source>
</evidence>
<gene>
    <name evidence="3" type="ORF">PFL603g_04934</name>
</gene>
<feature type="transmembrane region" description="Helical" evidence="1">
    <location>
        <begin position="143"/>
        <end position="163"/>
    </location>
</feature>
<feature type="transmembrane region" description="Helical" evidence="1">
    <location>
        <begin position="709"/>
        <end position="725"/>
    </location>
</feature>
<protein>
    <submittedName>
        <fullName evidence="3">Uncharacterized protein</fullName>
    </submittedName>
</protein>
<reference evidence="3 4" key="1">
    <citation type="submission" date="2015-05" db="EMBL/GenBank/DDBJ databases">
        <title>A genomic and transcriptomic approach to investigate the blue pigment phenotype in Pseudomonas fluorescens.</title>
        <authorList>
            <person name="Andreani N.A."/>
            <person name="Cardazzo B."/>
        </authorList>
    </citation>
    <scope>NUCLEOTIDE SEQUENCE [LARGE SCALE GENOMIC DNA]</scope>
    <source>
        <strain evidence="3 4">Ps_40</strain>
    </source>
</reference>
<keyword evidence="1" id="KW-0812">Transmembrane</keyword>
<feature type="transmembrane region" description="Helical" evidence="1">
    <location>
        <begin position="680"/>
        <end position="702"/>
    </location>
</feature>
<keyword evidence="1" id="KW-1133">Transmembrane helix</keyword>
<feature type="chain" id="PRO_5007137641" evidence="2">
    <location>
        <begin position="22"/>
        <end position="890"/>
    </location>
</feature>
<evidence type="ECO:0000313" key="3">
    <source>
        <dbReference type="EMBL" id="KWV71483.1"/>
    </source>
</evidence>
<feature type="signal peptide" evidence="2">
    <location>
        <begin position="1"/>
        <end position="21"/>
    </location>
</feature>
<evidence type="ECO:0000256" key="1">
    <source>
        <dbReference type="SAM" id="Phobius"/>
    </source>
</evidence>